<dbReference type="InterPro" id="IPR003738">
    <property type="entry name" value="SRAP"/>
</dbReference>
<protein>
    <recommendedName>
        <fullName evidence="8">Abasic site processing protein</fullName>
        <ecNumber evidence="8">3.4.-.-</ecNumber>
    </recommendedName>
</protein>
<evidence type="ECO:0000256" key="4">
    <source>
        <dbReference type="ARBA" id="ARBA00022801"/>
    </source>
</evidence>
<keyword evidence="5" id="KW-0190">Covalent protein-DNA linkage</keyword>
<dbReference type="Gene3D" id="3.90.1680.10">
    <property type="entry name" value="SOS response associated peptidase-like"/>
    <property type="match status" value="1"/>
</dbReference>
<accession>A0A2W1LFP9</accession>
<name>A0A2W1LFP9_9BACL</name>
<reference evidence="9 10" key="1">
    <citation type="submission" date="2018-06" db="EMBL/GenBank/DDBJ databases">
        <title>Paenibacillus imtechensis sp. nov.</title>
        <authorList>
            <person name="Pinnaka A.K."/>
            <person name="Singh H."/>
            <person name="Kaur M."/>
        </authorList>
    </citation>
    <scope>NUCLEOTIDE SEQUENCE [LARGE SCALE GENOMIC DNA]</scope>
    <source>
        <strain evidence="9 10">SMB1</strain>
    </source>
</reference>
<proteinExistence type="inferred from homology"/>
<dbReference type="GO" id="GO:0016829">
    <property type="term" value="F:lyase activity"/>
    <property type="evidence" value="ECO:0007669"/>
    <property type="project" value="UniProtKB-KW"/>
</dbReference>
<dbReference type="GO" id="GO:0008233">
    <property type="term" value="F:peptidase activity"/>
    <property type="evidence" value="ECO:0007669"/>
    <property type="project" value="UniProtKB-KW"/>
</dbReference>
<dbReference type="AlphaFoldDB" id="A0A2W1LFP9"/>
<evidence type="ECO:0000256" key="7">
    <source>
        <dbReference type="ARBA" id="ARBA00023239"/>
    </source>
</evidence>
<evidence type="ECO:0000313" key="10">
    <source>
        <dbReference type="Proteomes" id="UP000249522"/>
    </source>
</evidence>
<dbReference type="PANTHER" id="PTHR13604">
    <property type="entry name" value="DC12-RELATED"/>
    <property type="match status" value="1"/>
</dbReference>
<dbReference type="GO" id="GO:0003697">
    <property type="term" value="F:single-stranded DNA binding"/>
    <property type="evidence" value="ECO:0007669"/>
    <property type="project" value="InterPro"/>
</dbReference>
<dbReference type="SUPFAM" id="SSF143081">
    <property type="entry name" value="BB1717-like"/>
    <property type="match status" value="1"/>
</dbReference>
<dbReference type="InterPro" id="IPR036590">
    <property type="entry name" value="SRAP-like"/>
</dbReference>
<dbReference type="GO" id="GO:0006508">
    <property type="term" value="P:proteolysis"/>
    <property type="evidence" value="ECO:0007669"/>
    <property type="project" value="UniProtKB-KW"/>
</dbReference>
<dbReference type="OrthoDB" id="9782620at2"/>
<keyword evidence="6" id="KW-0238">DNA-binding</keyword>
<dbReference type="EMBL" id="QKRB01000057">
    <property type="protein sequence ID" value="PZD93264.1"/>
    <property type="molecule type" value="Genomic_DNA"/>
</dbReference>
<keyword evidence="7" id="KW-0456">Lyase</keyword>
<evidence type="ECO:0000256" key="8">
    <source>
        <dbReference type="RuleBase" id="RU364100"/>
    </source>
</evidence>
<comment type="caution">
    <text evidence="9">The sequence shown here is derived from an EMBL/GenBank/DDBJ whole genome shotgun (WGS) entry which is preliminary data.</text>
</comment>
<keyword evidence="3" id="KW-0227">DNA damage</keyword>
<dbReference type="Pfam" id="PF02586">
    <property type="entry name" value="SRAP"/>
    <property type="match status" value="1"/>
</dbReference>
<gene>
    <name evidence="9" type="ORF">DNH61_21695</name>
</gene>
<dbReference type="PANTHER" id="PTHR13604:SF0">
    <property type="entry name" value="ABASIC SITE PROCESSING PROTEIN HMCES"/>
    <property type="match status" value="1"/>
</dbReference>
<dbReference type="Proteomes" id="UP000249522">
    <property type="component" value="Unassembled WGS sequence"/>
</dbReference>
<dbReference type="GO" id="GO:0106300">
    <property type="term" value="P:protein-DNA covalent cross-linking repair"/>
    <property type="evidence" value="ECO:0007669"/>
    <property type="project" value="InterPro"/>
</dbReference>
<keyword evidence="4 8" id="KW-0378">Hydrolase</keyword>
<sequence>MCGRYTITVTLEELMAHYLIEESRFPRYEPRYNVAPGQLIPAIIHDGERNRLGGLKWGLIPSWAQDEKIGSRMLNARSETAAVKPAFRQALRQRRCLIPADGFYEWQQVAGGKQPMRIIKADGGLFSMAGLYESWVAEDGRRVSSCTILTTAPNELMAPIHDRMPVILQQEDEPLWLDRQVQSPEALQYLFKPYPAEQLKAYPVSTAVGSVRQDDPTCIEPL</sequence>
<evidence type="ECO:0000256" key="3">
    <source>
        <dbReference type="ARBA" id="ARBA00022763"/>
    </source>
</evidence>
<evidence type="ECO:0000313" key="9">
    <source>
        <dbReference type="EMBL" id="PZD93264.1"/>
    </source>
</evidence>
<keyword evidence="10" id="KW-1185">Reference proteome</keyword>
<dbReference type="RefSeq" id="WP_111148933.1">
    <property type="nucleotide sequence ID" value="NZ_QKRB01000057.1"/>
</dbReference>
<evidence type="ECO:0000256" key="6">
    <source>
        <dbReference type="ARBA" id="ARBA00023125"/>
    </source>
</evidence>
<organism evidence="9 10">
    <name type="scientific">Paenibacillus sambharensis</name>
    <dbReference type="NCBI Taxonomy" id="1803190"/>
    <lineage>
        <taxon>Bacteria</taxon>
        <taxon>Bacillati</taxon>
        <taxon>Bacillota</taxon>
        <taxon>Bacilli</taxon>
        <taxon>Bacillales</taxon>
        <taxon>Paenibacillaceae</taxon>
        <taxon>Paenibacillus</taxon>
    </lineage>
</organism>
<evidence type="ECO:0000256" key="2">
    <source>
        <dbReference type="ARBA" id="ARBA00022670"/>
    </source>
</evidence>
<evidence type="ECO:0000256" key="1">
    <source>
        <dbReference type="ARBA" id="ARBA00008136"/>
    </source>
</evidence>
<comment type="similarity">
    <text evidence="1 8">Belongs to the SOS response-associated peptidase family.</text>
</comment>
<evidence type="ECO:0000256" key="5">
    <source>
        <dbReference type="ARBA" id="ARBA00023124"/>
    </source>
</evidence>
<keyword evidence="2 8" id="KW-0645">Protease</keyword>
<dbReference type="EC" id="3.4.-.-" evidence="8"/>